<sequence>MFQLLQFLTFVLVIIGLNGILLVTSDVCPIGLSIRYPVRFEYPNGTIDDDGYPGLEIKCLDSDMVINISNHLYLVREINYDGKVVTIVDLDIVDQDCPQPRTNVSLQSTPYLHFIADSTANSIIFYNCIDTQNGEQSLPCLDKYYNNTNLRSYSFFDVVPNGFDGYRTCLESVVVPFSYDKYYDGFNGIDPNLTKELRLGFELGWSTPIKCQVCESSGGNSTGQLMPKGNSSERPMPKDFNIKGSSEIFEEEKTKKMIIVALWCIQTHPTNRPSMSKVVEMLEGNNEELQMPPNPLQSSSSSS</sequence>
<evidence type="ECO:0000313" key="4">
    <source>
        <dbReference type="EMBL" id="KAF9613964.1"/>
    </source>
</evidence>
<dbReference type="PANTHER" id="PTHR33138">
    <property type="entry name" value="OS01G0690200 PROTEIN"/>
    <property type="match status" value="1"/>
</dbReference>
<evidence type="ECO:0000313" key="5">
    <source>
        <dbReference type="Proteomes" id="UP000631114"/>
    </source>
</evidence>
<evidence type="ECO:0000256" key="1">
    <source>
        <dbReference type="ARBA" id="ARBA00023180"/>
    </source>
</evidence>
<proteinExistence type="predicted"/>
<name>A0A835IB77_9MAGN</name>
<dbReference type="AlphaFoldDB" id="A0A835IB77"/>
<feature type="domain" description="Wall-associated receptor kinase C-terminal" evidence="3">
    <location>
        <begin position="147"/>
        <end position="220"/>
    </location>
</feature>
<feature type="compositionally biased region" description="Polar residues" evidence="2">
    <location>
        <begin position="220"/>
        <end position="233"/>
    </location>
</feature>
<dbReference type="PANTHER" id="PTHR33138:SF1">
    <property type="entry name" value="OS01G0113900 PROTEIN"/>
    <property type="match status" value="1"/>
</dbReference>
<dbReference type="OrthoDB" id="635050at2759"/>
<dbReference type="Gene3D" id="1.10.510.10">
    <property type="entry name" value="Transferase(Phosphotransferase) domain 1"/>
    <property type="match status" value="1"/>
</dbReference>
<dbReference type="EMBL" id="JADFTS010000003">
    <property type="protein sequence ID" value="KAF9613964.1"/>
    <property type="molecule type" value="Genomic_DNA"/>
</dbReference>
<protein>
    <recommendedName>
        <fullName evidence="3">Wall-associated receptor kinase C-terminal domain-containing protein</fullName>
    </recommendedName>
</protein>
<evidence type="ECO:0000259" key="3">
    <source>
        <dbReference type="Pfam" id="PF14380"/>
    </source>
</evidence>
<organism evidence="4 5">
    <name type="scientific">Coptis chinensis</name>
    <dbReference type="NCBI Taxonomy" id="261450"/>
    <lineage>
        <taxon>Eukaryota</taxon>
        <taxon>Viridiplantae</taxon>
        <taxon>Streptophyta</taxon>
        <taxon>Embryophyta</taxon>
        <taxon>Tracheophyta</taxon>
        <taxon>Spermatophyta</taxon>
        <taxon>Magnoliopsida</taxon>
        <taxon>Ranunculales</taxon>
        <taxon>Ranunculaceae</taxon>
        <taxon>Coptidoideae</taxon>
        <taxon>Coptis</taxon>
    </lineage>
</organism>
<gene>
    <name evidence="4" type="ORF">IFM89_014029</name>
</gene>
<accession>A0A835IB77</accession>
<dbReference type="GO" id="GO:0030247">
    <property type="term" value="F:polysaccharide binding"/>
    <property type="evidence" value="ECO:0007669"/>
    <property type="project" value="InterPro"/>
</dbReference>
<comment type="caution">
    <text evidence="4">The sequence shown here is derived from an EMBL/GenBank/DDBJ whole genome shotgun (WGS) entry which is preliminary data.</text>
</comment>
<keyword evidence="5" id="KW-1185">Reference proteome</keyword>
<dbReference type="InterPro" id="IPR032872">
    <property type="entry name" value="WAK_assoc_C"/>
</dbReference>
<dbReference type="Pfam" id="PF14380">
    <property type="entry name" value="WAK_assoc"/>
    <property type="match status" value="1"/>
</dbReference>
<dbReference type="GO" id="GO:0016020">
    <property type="term" value="C:membrane"/>
    <property type="evidence" value="ECO:0007669"/>
    <property type="project" value="UniProtKB-SubCell"/>
</dbReference>
<feature type="region of interest" description="Disordered" evidence="2">
    <location>
        <begin position="220"/>
        <end position="240"/>
    </location>
</feature>
<evidence type="ECO:0000256" key="2">
    <source>
        <dbReference type="SAM" id="MobiDB-lite"/>
    </source>
</evidence>
<dbReference type="Proteomes" id="UP000631114">
    <property type="component" value="Unassembled WGS sequence"/>
</dbReference>
<keyword evidence="1" id="KW-0325">Glycoprotein</keyword>
<reference evidence="4 5" key="1">
    <citation type="submission" date="2020-10" db="EMBL/GenBank/DDBJ databases">
        <title>The Coptis chinensis genome and diversification of protoberbering-type alkaloids.</title>
        <authorList>
            <person name="Wang B."/>
            <person name="Shu S."/>
            <person name="Song C."/>
            <person name="Liu Y."/>
        </authorList>
    </citation>
    <scope>NUCLEOTIDE SEQUENCE [LARGE SCALE GENOMIC DNA]</scope>
    <source>
        <strain evidence="4">HL-2020</strain>
        <tissue evidence="4">Leaf</tissue>
    </source>
</reference>